<sequence length="319" mass="33002">MREQLITGPNDGGPDVDAVGVAHGLRIEGLDAADNLPRLPAGQAADLPVVRVERTTSPCPTERRVGAHGCGGDVVVREFSGDRVLVLDRLAGTATFHGPATAPDVFVHPGLLMVSAQFNHWAGRETFQAGAFTVGGRAYLIAGPSDAGKSVLLTALAAAGATVLTDGGAVTDGRSVFSGPRTLDLSEPVPMHVVGLPMQPANGQTRCRFPLGPAPLRRPLAGVFFLRWGGPVRAEPVSDAGRAGRLAAQRTLRVLLADPGIMTAIAALPAWNVHRAREWSSLDETVDLVLGLARSTGDGTASLPAQQTAAPAQMIPAVA</sequence>
<comment type="caution">
    <text evidence="1">The sequence shown here is derived from an EMBL/GenBank/DDBJ whole genome shotgun (WGS) entry which is preliminary data.</text>
</comment>
<dbReference type="RefSeq" id="WP_137451026.1">
    <property type="nucleotide sequence ID" value="NZ_SZZH01000005.1"/>
</dbReference>
<reference evidence="1 2" key="1">
    <citation type="submission" date="2019-05" db="EMBL/GenBank/DDBJ databases">
        <title>Nakamurella sp. N5BH11, whole genome shotgun sequence.</title>
        <authorList>
            <person name="Tuo L."/>
        </authorList>
    </citation>
    <scope>NUCLEOTIDE SEQUENCE [LARGE SCALE GENOMIC DNA]</scope>
    <source>
        <strain evidence="1 2">N5BH11</strain>
    </source>
</reference>
<organism evidence="1 2">
    <name type="scientific">Nakamurella flava</name>
    <dbReference type="NCBI Taxonomy" id="2576308"/>
    <lineage>
        <taxon>Bacteria</taxon>
        <taxon>Bacillati</taxon>
        <taxon>Actinomycetota</taxon>
        <taxon>Actinomycetes</taxon>
        <taxon>Nakamurellales</taxon>
        <taxon>Nakamurellaceae</taxon>
        <taxon>Nakamurella</taxon>
    </lineage>
</organism>
<keyword evidence="2" id="KW-1185">Reference proteome</keyword>
<dbReference type="Proteomes" id="UP000306985">
    <property type="component" value="Unassembled WGS sequence"/>
</dbReference>
<evidence type="ECO:0000313" key="2">
    <source>
        <dbReference type="Proteomes" id="UP000306985"/>
    </source>
</evidence>
<protein>
    <recommendedName>
        <fullName evidence="3">Serine kinase</fullName>
    </recommendedName>
</protein>
<dbReference type="OrthoDB" id="3337592at2"/>
<gene>
    <name evidence="1" type="ORF">FDO65_17500</name>
</gene>
<dbReference type="InterPro" id="IPR027417">
    <property type="entry name" value="P-loop_NTPase"/>
</dbReference>
<proteinExistence type="predicted"/>
<evidence type="ECO:0000313" key="1">
    <source>
        <dbReference type="EMBL" id="TKV57322.1"/>
    </source>
</evidence>
<dbReference type="EMBL" id="SZZH01000005">
    <property type="protein sequence ID" value="TKV57322.1"/>
    <property type="molecule type" value="Genomic_DNA"/>
</dbReference>
<dbReference type="SUPFAM" id="SSF53795">
    <property type="entry name" value="PEP carboxykinase-like"/>
    <property type="match status" value="1"/>
</dbReference>
<accession>A0A4U6QBM7</accession>
<evidence type="ECO:0008006" key="3">
    <source>
        <dbReference type="Google" id="ProtNLM"/>
    </source>
</evidence>
<dbReference type="Gene3D" id="3.40.50.300">
    <property type="entry name" value="P-loop containing nucleotide triphosphate hydrolases"/>
    <property type="match status" value="1"/>
</dbReference>
<name>A0A4U6QBM7_9ACTN</name>
<dbReference type="AlphaFoldDB" id="A0A4U6QBM7"/>